<dbReference type="PANTHER" id="PTHR43685">
    <property type="entry name" value="GLYCOSYLTRANSFERASE"/>
    <property type="match status" value="1"/>
</dbReference>
<dbReference type="Pfam" id="PF00535">
    <property type="entry name" value="Glycos_transf_2"/>
    <property type="match status" value="1"/>
</dbReference>
<dbReference type="InterPro" id="IPR050834">
    <property type="entry name" value="Glycosyltransf_2"/>
</dbReference>
<dbReference type="EMBL" id="PGFB01000002">
    <property type="protein sequence ID" value="PJJ63422.1"/>
    <property type="molecule type" value="Genomic_DNA"/>
</dbReference>
<dbReference type="PANTHER" id="PTHR43685:SF11">
    <property type="entry name" value="GLYCOSYLTRANSFERASE TAGX-RELATED"/>
    <property type="match status" value="1"/>
</dbReference>
<evidence type="ECO:0000313" key="3">
    <source>
        <dbReference type="EMBL" id="PJJ63422.1"/>
    </source>
</evidence>
<feature type="domain" description="Glycosyltransferase 2-like" evidence="2">
    <location>
        <begin position="241"/>
        <end position="347"/>
    </location>
</feature>
<comment type="caution">
    <text evidence="3">The sequence shown here is derived from an EMBL/GenBank/DDBJ whole genome shotgun (WGS) entry which is preliminary data.</text>
</comment>
<name>A0A2M9BZB4_9MICO</name>
<protein>
    <submittedName>
        <fullName evidence="3">Glycosyltransferase involved in cell wall biosynthesis</fullName>
    </submittedName>
</protein>
<dbReference type="GO" id="GO:0016740">
    <property type="term" value="F:transferase activity"/>
    <property type="evidence" value="ECO:0007669"/>
    <property type="project" value="UniProtKB-KW"/>
</dbReference>
<feature type="region of interest" description="Disordered" evidence="1">
    <location>
        <begin position="1"/>
        <end position="30"/>
    </location>
</feature>
<dbReference type="InterPro" id="IPR001173">
    <property type="entry name" value="Glyco_trans_2-like"/>
</dbReference>
<feature type="compositionally biased region" description="Low complexity" evidence="1">
    <location>
        <begin position="1"/>
        <end position="13"/>
    </location>
</feature>
<proteinExistence type="predicted"/>
<sequence>MVTIETTDSTITTRSVASTGLSPARDSTRRRSARALLARTRELSDHELSTAAQWADSRRVRDVLAARASAGRYDFLELVSLAHEASLSGSSPRLTPSAAESRALVELARLVIQQAWNDSEFADAAALYELSTPTGRTLPDAEQHHYATALLASAQHAKAVRVARSWPSRDHDRRQFVVDALNPHHSSEETPSRDLWLHAFNDAFASVGLEPPRHDASALVEHEFDRLVAPPVGFVDGPLVSVIMSCYRPGPEIRTAVASILAQSWRNLELLVVDDGSPAEFASLLDELEALDGRVRVIRRETNRGTYVCRNAGLDLARGEFVTMHDSDDWAHPRRLETQAGHLLATPDAPSNSTFALRVTDTLSLFQPRGRDIKLCEPSLMFRRERVMRRIGYFDAVMKGADSEFRRRISSAFDRESDLVRPDAPLTLQRYRRSSLTGEEIRPRWMHDSRIAYASAYRLWHATIAQQDASPYLDRDQQPRPFPAPREMIRGSEAAPARFDTIVALDFVERERDRRDFTEVERRIRELAASGQRVGLAHLWSVGPKPLAPVHFAPRLQALVAEGLATQVLLGTEAEADRLLLPDASVLQHADPTPLPWRVGTVVAEAWMPRPLRHRRRAPLDQRVCADAAHALFGVELEWPRRR</sequence>
<evidence type="ECO:0000313" key="4">
    <source>
        <dbReference type="Proteomes" id="UP000230161"/>
    </source>
</evidence>
<dbReference type="Proteomes" id="UP000230161">
    <property type="component" value="Unassembled WGS sequence"/>
</dbReference>
<evidence type="ECO:0000259" key="2">
    <source>
        <dbReference type="Pfam" id="PF00535"/>
    </source>
</evidence>
<organism evidence="3 4">
    <name type="scientific">Compostimonas suwonensis</name>
    <dbReference type="NCBI Taxonomy" id="1048394"/>
    <lineage>
        <taxon>Bacteria</taxon>
        <taxon>Bacillati</taxon>
        <taxon>Actinomycetota</taxon>
        <taxon>Actinomycetes</taxon>
        <taxon>Micrococcales</taxon>
        <taxon>Microbacteriaceae</taxon>
        <taxon>Compostimonas</taxon>
    </lineage>
</organism>
<dbReference type="InterPro" id="IPR029044">
    <property type="entry name" value="Nucleotide-diphossugar_trans"/>
</dbReference>
<dbReference type="Gene3D" id="3.90.550.10">
    <property type="entry name" value="Spore Coat Polysaccharide Biosynthesis Protein SpsA, Chain A"/>
    <property type="match status" value="1"/>
</dbReference>
<dbReference type="CDD" id="cd00761">
    <property type="entry name" value="Glyco_tranf_GTA_type"/>
    <property type="match status" value="1"/>
</dbReference>
<keyword evidence="3" id="KW-0808">Transferase</keyword>
<keyword evidence="4" id="KW-1185">Reference proteome</keyword>
<dbReference type="SUPFAM" id="SSF53448">
    <property type="entry name" value="Nucleotide-diphospho-sugar transferases"/>
    <property type="match status" value="1"/>
</dbReference>
<gene>
    <name evidence="3" type="ORF">CLV54_1087</name>
</gene>
<reference evidence="3 4" key="1">
    <citation type="submission" date="2017-11" db="EMBL/GenBank/DDBJ databases">
        <title>Genomic Encyclopedia of Archaeal and Bacterial Type Strains, Phase II (KMG-II): From Individual Species to Whole Genera.</title>
        <authorList>
            <person name="Goeker M."/>
        </authorList>
    </citation>
    <scope>NUCLEOTIDE SEQUENCE [LARGE SCALE GENOMIC DNA]</scope>
    <source>
        <strain evidence="3 4">DSM 25625</strain>
    </source>
</reference>
<dbReference type="AlphaFoldDB" id="A0A2M9BZB4"/>
<accession>A0A2M9BZB4</accession>
<evidence type="ECO:0000256" key="1">
    <source>
        <dbReference type="SAM" id="MobiDB-lite"/>
    </source>
</evidence>